<keyword evidence="2" id="KW-0479">Metal-binding</keyword>
<proteinExistence type="predicted"/>
<dbReference type="SUPFAM" id="SSF57701">
    <property type="entry name" value="Zn2/Cys6 DNA-binding domain"/>
    <property type="match status" value="1"/>
</dbReference>
<dbReference type="CDD" id="cd00067">
    <property type="entry name" value="GAL4"/>
    <property type="match status" value="1"/>
</dbReference>
<dbReference type="AlphaFoldDB" id="A0AAD4LLS8"/>
<organism evidence="6 7">
    <name type="scientific">Lactarius akahatsu</name>
    <dbReference type="NCBI Taxonomy" id="416441"/>
    <lineage>
        <taxon>Eukaryota</taxon>
        <taxon>Fungi</taxon>
        <taxon>Dikarya</taxon>
        <taxon>Basidiomycota</taxon>
        <taxon>Agaricomycotina</taxon>
        <taxon>Agaricomycetes</taxon>
        <taxon>Russulales</taxon>
        <taxon>Russulaceae</taxon>
        <taxon>Lactarius</taxon>
    </lineage>
</organism>
<reference evidence="6" key="1">
    <citation type="submission" date="2022-01" db="EMBL/GenBank/DDBJ databases">
        <title>Comparative genomics reveals a dynamic genome evolution in the ectomycorrhizal milk-cap (Lactarius) mushrooms.</title>
        <authorList>
            <consortium name="DOE Joint Genome Institute"/>
            <person name="Lebreton A."/>
            <person name="Tang N."/>
            <person name="Kuo A."/>
            <person name="LaButti K."/>
            <person name="Drula E."/>
            <person name="Barry K."/>
            <person name="Clum A."/>
            <person name="Lipzen A."/>
            <person name="Mousain D."/>
            <person name="Ng V."/>
            <person name="Wang R."/>
            <person name="Wang X."/>
            <person name="Dai Y."/>
            <person name="Henrissat B."/>
            <person name="Grigoriev I.V."/>
            <person name="Guerin-Laguette A."/>
            <person name="Yu F."/>
            <person name="Martin F.M."/>
        </authorList>
    </citation>
    <scope>NUCLEOTIDE SEQUENCE</scope>
    <source>
        <strain evidence="6">QP</strain>
    </source>
</reference>
<dbReference type="GO" id="GO:0000981">
    <property type="term" value="F:DNA-binding transcription factor activity, RNA polymerase II-specific"/>
    <property type="evidence" value="ECO:0007669"/>
    <property type="project" value="InterPro"/>
</dbReference>
<dbReference type="Pfam" id="PF04082">
    <property type="entry name" value="Fungal_trans"/>
    <property type="match status" value="1"/>
</dbReference>
<evidence type="ECO:0000313" key="7">
    <source>
        <dbReference type="Proteomes" id="UP001201163"/>
    </source>
</evidence>
<dbReference type="Pfam" id="PF00172">
    <property type="entry name" value="Zn_clus"/>
    <property type="match status" value="1"/>
</dbReference>
<evidence type="ECO:0000256" key="1">
    <source>
        <dbReference type="ARBA" id="ARBA00004123"/>
    </source>
</evidence>
<evidence type="ECO:0000256" key="2">
    <source>
        <dbReference type="ARBA" id="ARBA00022723"/>
    </source>
</evidence>
<dbReference type="SMART" id="SM00066">
    <property type="entry name" value="GAL4"/>
    <property type="match status" value="1"/>
</dbReference>
<feature type="domain" description="Zn(2)-C6 fungal-type" evidence="5">
    <location>
        <begin position="39"/>
        <end position="68"/>
    </location>
</feature>
<gene>
    <name evidence="6" type="ORF">EDB92DRAFT_522401</name>
</gene>
<dbReference type="Proteomes" id="UP001201163">
    <property type="component" value="Unassembled WGS sequence"/>
</dbReference>
<dbReference type="Gene3D" id="4.10.240.10">
    <property type="entry name" value="Zn(2)-C6 fungal-type DNA-binding domain"/>
    <property type="match status" value="1"/>
</dbReference>
<dbReference type="InterPro" id="IPR050613">
    <property type="entry name" value="Sec_Metabolite_Reg"/>
</dbReference>
<dbReference type="InterPro" id="IPR036864">
    <property type="entry name" value="Zn2-C6_fun-type_DNA-bd_sf"/>
</dbReference>
<dbReference type="GO" id="GO:0005634">
    <property type="term" value="C:nucleus"/>
    <property type="evidence" value="ECO:0007669"/>
    <property type="project" value="UniProtKB-SubCell"/>
</dbReference>
<feature type="region of interest" description="Disordered" evidence="4">
    <location>
        <begin position="1"/>
        <end position="21"/>
    </location>
</feature>
<feature type="region of interest" description="Disordered" evidence="4">
    <location>
        <begin position="738"/>
        <end position="769"/>
    </location>
</feature>
<dbReference type="GO" id="GO:0003677">
    <property type="term" value="F:DNA binding"/>
    <property type="evidence" value="ECO:0007669"/>
    <property type="project" value="InterPro"/>
</dbReference>
<dbReference type="SMART" id="SM00906">
    <property type="entry name" value="Fungal_trans"/>
    <property type="match status" value="1"/>
</dbReference>
<keyword evidence="7" id="KW-1185">Reference proteome</keyword>
<dbReference type="GO" id="GO:0008270">
    <property type="term" value="F:zinc ion binding"/>
    <property type="evidence" value="ECO:0007669"/>
    <property type="project" value="InterPro"/>
</dbReference>
<dbReference type="GO" id="GO:0006351">
    <property type="term" value="P:DNA-templated transcription"/>
    <property type="evidence" value="ECO:0007669"/>
    <property type="project" value="InterPro"/>
</dbReference>
<keyword evidence="3" id="KW-0539">Nucleus</keyword>
<evidence type="ECO:0000256" key="4">
    <source>
        <dbReference type="SAM" id="MobiDB-lite"/>
    </source>
</evidence>
<dbReference type="PROSITE" id="PS00463">
    <property type="entry name" value="ZN2_CY6_FUNGAL_1"/>
    <property type="match status" value="1"/>
</dbReference>
<name>A0AAD4LLS8_9AGAM</name>
<comment type="subcellular location">
    <subcellularLocation>
        <location evidence="1">Nucleus</location>
    </subcellularLocation>
</comment>
<dbReference type="InterPro" id="IPR001138">
    <property type="entry name" value="Zn2Cys6_DnaBD"/>
</dbReference>
<dbReference type="CDD" id="cd12148">
    <property type="entry name" value="fungal_TF_MHR"/>
    <property type="match status" value="1"/>
</dbReference>
<comment type="caution">
    <text evidence="6">The sequence shown here is derived from an EMBL/GenBank/DDBJ whole genome shotgun (WGS) entry which is preliminary data.</text>
</comment>
<feature type="compositionally biased region" description="Low complexity" evidence="4">
    <location>
        <begin position="758"/>
        <end position="767"/>
    </location>
</feature>
<evidence type="ECO:0000313" key="6">
    <source>
        <dbReference type="EMBL" id="KAH8993004.1"/>
    </source>
</evidence>
<dbReference type="PANTHER" id="PTHR31001">
    <property type="entry name" value="UNCHARACTERIZED TRANSCRIPTIONAL REGULATORY PROTEIN"/>
    <property type="match status" value="1"/>
</dbReference>
<sequence length="868" mass="96640">MPVDLSKPQSDRRDAAPGLRQDGMFSREIEMKRSRGEISCAECRRLRIKCDKQIPCQSCQRRGCATLCPNGHLSTGQGTRFVIAATEYLHRRIDRMGDRIRELEDALAVLQGSYSSEPHPLLCEGSLLVDTDKLDEQPQESEDEGVDEVTQSLGTLTVSDHGLSRFFGSTGGSDLLLLENYDLEESPNQTTESENSKSSLPRHLQRFSYSFPFTPTGTVKQNFDAIKDYLPPWDHALAMAESYLANATWLFRSVTRQQLINEMLPAIYGKQTAYADDYSGPHDLALLFGVFALGSVMDSSLPNSTAESEGEHYHQLALAALCQQPVLVKPSLVTIQTLHISTIYSVMLGGDMSGGESTLESSWSLVAVACYLAQTIGLHRDPVQWESDPRIVQRRRLVFWNLFLADSWHALATGRPPSFNRAFIDCKFPQEDVPPNLDPGDSSLLGGAMFRSRFRFRFEGPAEIVARTLTATPPRYSTIQELDLKIHEFRVPPETLQAIRGGPGVDPRSVPIPASMTAFLLSNIQDVFLLSLHRNFFIQALIEDPEDPSRGQYAPSFLATVRASKNILRTVEEQFPIQPVILSRFGTIWTFTFSAAVVFAFIATHGPRSPLANDAIIELDKAYSLIEVASQTNRCAKRALTILNRMREKAHRALATVRDTPSPLQPDGAVHSIKQEEIEDDFVVYAGRGRVFLPGGTVTPALQAVPTPPHDEYATHGAAGESMIGEWLAHQEQSDGYDQPYVTAIDPPPSAPHDQHQQHQQQHQQRQYGYAPEQPQYTLEAVPPPHYMTAPYASYVPPPHQLLHPHNLHPSSHTPGMGQPSHRLHADELADMRRDYAVTVRAPPAELVQLGFAANWSRMSETWASFVQ</sequence>
<dbReference type="EMBL" id="JAKELL010000020">
    <property type="protein sequence ID" value="KAH8993004.1"/>
    <property type="molecule type" value="Genomic_DNA"/>
</dbReference>
<evidence type="ECO:0000259" key="5">
    <source>
        <dbReference type="PROSITE" id="PS50048"/>
    </source>
</evidence>
<protein>
    <submittedName>
        <fullName evidence="6">Fungal-specific transcription factor domain-containing protein</fullName>
    </submittedName>
</protein>
<dbReference type="PROSITE" id="PS50048">
    <property type="entry name" value="ZN2_CY6_FUNGAL_2"/>
    <property type="match status" value="1"/>
</dbReference>
<evidence type="ECO:0000256" key="3">
    <source>
        <dbReference type="ARBA" id="ARBA00023242"/>
    </source>
</evidence>
<dbReference type="PANTHER" id="PTHR31001:SF56">
    <property type="entry name" value="ZN(2)-C6 FUNGAL-TYPE DOMAIN-CONTAINING PROTEIN"/>
    <property type="match status" value="1"/>
</dbReference>
<dbReference type="InterPro" id="IPR007219">
    <property type="entry name" value="XnlR_reg_dom"/>
</dbReference>
<accession>A0AAD4LLS8</accession>